<dbReference type="EMBL" id="PFLF01000071">
    <property type="protein sequence ID" value="PIY68922.1"/>
    <property type="molecule type" value="Genomic_DNA"/>
</dbReference>
<reference evidence="3" key="1">
    <citation type="submission" date="2017-09" db="EMBL/GenBank/DDBJ databases">
        <title>Depth-based differentiation of microbial function through sediment-hosted aquifers and enrichment of novel symbionts in the deep terrestrial subsurface.</title>
        <authorList>
            <person name="Probst A.J."/>
            <person name="Ladd B."/>
            <person name="Jarett J.K."/>
            <person name="Geller-Mcgrath D.E."/>
            <person name="Sieber C.M.K."/>
            <person name="Emerson J.B."/>
            <person name="Anantharaman K."/>
            <person name="Thomas B.C."/>
            <person name="Malmstrom R."/>
            <person name="Stieglmeier M."/>
            <person name="Klingl A."/>
            <person name="Woyke T."/>
            <person name="Ryan C.M."/>
            <person name="Banfield J.F."/>
        </authorList>
    </citation>
    <scope>NUCLEOTIDE SEQUENCE [LARGE SCALE GENOMIC DNA]</scope>
</reference>
<evidence type="ECO:0008006" key="4">
    <source>
        <dbReference type="Google" id="ProtNLM"/>
    </source>
</evidence>
<keyword evidence="1" id="KW-1133">Transmembrane helix</keyword>
<dbReference type="Gene3D" id="2.60.40.10">
    <property type="entry name" value="Immunoglobulins"/>
    <property type="match status" value="1"/>
</dbReference>
<evidence type="ECO:0000256" key="1">
    <source>
        <dbReference type="SAM" id="Phobius"/>
    </source>
</evidence>
<evidence type="ECO:0000313" key="3">
    <source>
        <dbReference type="Proteomes" id="UP000230108"/>
    </source>
</evidence>
<sequence length="143" mass="16020">MKKETGLAIFLGVTLGIILSFVMILKTKDRRLDTTKTLTTEKKTQKIATDTAEVVSTFKLSEPQNRSIVTTKNVAFKGVADKDSLVMIQSPIIDTAVKLLKTEFSIQVPLAMGENVIQITVYSKDPLARPQQKELRVYYLDEQ</sequence>
<evidence type="ECO:0000313" key="2">
    <source>
        <dbReference type="EMBL" id="PIY68922.1"/>
    </source>
</evidence>
<organism evidence="2 3">
    <name type="scientific">Candidatus Roizmanbacteria bacterium CG_4_10_14_0_8_um_filter_39_9</name>
    <dbReference type="NCBI Taxonomy" id="1974829"/>
    <lineage>
        <taxon>Bacteria</taxon>
        <taxon>Candidatus Roizmaniibacteriota</taxon>
    </lineage>
</organism>
<dbReference type="AlphaFoldDB" id="A0A2M7QDS4"/>
<keyword evidence="1" id="KW-0472">Membrane</keyword>
<feature type="transmembrane region" description="Helical" evidence="1">
    <location>
        <begin position="6"/>
        <end position="25"/>
    </location>
</feature>
<dbReference type="Proteomes" id="UP000230108">
    <property type="component" value="Unassembled WGS sequence"/>
</dbReference>
<keyword evidence="1" id="KW-0812">Transmembrane</keyword>
<comment type="caution">
    <text evidence="2">The sequence shown here is derived from an EMBL/GenBank/DDBJ whole genome shotgun (WGS) entry which is preliminary data.</text>
</comment>
<gene>
    <name evidence="2" type="ORF">COY90_03345</name>
</gene>
<dbReference type="InterPro" id="IPR013783">
    <property type="entry name" value="Ig-like_fold"/>
</dbReference>
<name>A0A2M7QDS4_9BACT</name>
<proteinExistence type="predicted"/>
<accession>A0A2M7QDS4</accession>
<protein>
    <recommendedName>
        <fullName evidence="4">Bacterial spore germination immunoglobulin-like domain-containing protein</fullName>
    </recommendedName>
</protein>